<sequence>MTLRKVFMDISPFRRTLLGMLRPYDIAKLAASLACELTKAEKRAYMDVTDDIFPDRSELDKIQDKGCCIHIFGADLAKLRLRLQRPLYYERQVGHIRLHIYVLISSPEHSLGNTVHPRWVRINSTYTDVVVNAYDNTLMGHHTPWVPMRSDLMESTLGKRFLHTELLQPVQQQFVPCTRLHGRSQRFISLYGDCRPKQWMDQNILDRQARQKYPNISFIVAPCWQQSYFMLHIV</sequence>
<reference evidence="1 2" key="1">
    <citation type="submission" date="2021-02" db="EMBL/GenBank/DDBJ databases">
        <title>Genome assembly of Pseudopithomyces chartarum.</title>
        <authorList>
            <person name="Jauregui R."/>
            <person name="Singh J."/>
            <person name="Voisey C."/>
        </authorList>
    </citation>
    <scope>NUCLEOTIDE SEQUENCE [LARGE SCALE GENOMIC DNA]</scope>
    <source>
        <strain evidence="1 2">AGR01</strain>
    </source>
</reference>
<keyword evidence="2" id="KW-1185">Reference proteome</keyword>
<dbReference type="Proteomes" id="UP001280581">
    <property type="component" value="Unassembled WGS sequence"/>
</dbReference>
<name>A0AAN6M6Q5_9PLEO</name>
<accession>A0AAN6M6Q5</accession>
<dbReference type="EMBL" id="WVTA01000002">
    <property type="protein sequence ID" value="KAK3216195.1"/>
    <property type="molecule type" value="Genomic_DNA"/>
</dbReference>
<comment type="caution">
    <text evidence="1">The sequence shown here is derived from an EMBL/GenBank/DDBJ whole genome shotgun (WGS) entry which is preliminary data.</text>
</comment>
<organism evidence="1 2">
    <name type="scientific">Pseudopithomyces chartarum</name>
    <dbReference type="NCBI Taxonomy" id="1892770"/>
    <lineage>
        <taxon>Eukaryota</taxon>
        <taxon>Fungi</taxon>
        <taxon>Dikarya</taxon>
        <taxon>Ascomycota</taxon>
        <taxon>Pezizomycotina</taxon>
        <taxon>Dothideomycetes</taxon>
        <taxon>Pleosporomycetidae</taxon>
        <taxon>Pleosporales</taxon>
        <taxon>Massarineae</taxon>
        <taxon>Didymosphaeriaceae</taxon>
        <taxon>Pseudopithomyces</taxon>
    </lineage>
</organism>
<protein>
    <submittedName>
        <fullName evidence="1">Uncharacterized protein</fullName>
    </submittedName>
</protein>
<gene>
    <name evidence="1" type="ORF">GRF29_8g2555733</name>
</gene>
<dbReference type="AlphaFoldDB" id="A0AAN6M6Q5"/>
<evidence type="ECO:0000313" key="1">
    <source>
        <dbReference type="EMBL" id="KAK3216195.1"/>
    </source>
</evidence>
<proteinExistence type="predicted"/>
<evidence type="ECO:0000313" key="2">
    <source>
        <dbReference type="Proteomes" id="UP001280581"/>
    </source>
</evidence>